<reference evidence="1 2" key="1">
    <citation type="journal article" date="2019" name="Int. J. Syst. Evol. Microbiol.">
        <title>The Global Catalogue of Microorganisms (GCM) 10K type strain sequencing project: providing services to taxonomists for standard genome sequencing and annotation.</title>
        <authorList>
            <consortium name="The Broad Institute Genomics Platform"/>
            <consortium name="The Broad Institute Genome Sequencing Center for Infectious Disease"/>
            <person name="Wu L."/>
            <person name="Ma J."/>
        </authorList>
    </citation>
    <scope>NUCLEOTIDE SEQUENCE [LARGE SCALE GENOMIC DNA]</scope>
    <source>
        <strain evidence="1 2">JCM 16001</strain>
    </source>
</reference>
<evidence type="ECO:0008006" key="3">
    <source>
        <dbReference type="Google" id="ProtNLM"/>
    </source>
</evidence>
<protein>
    <recommendedName>
        <fullName evidence="3">YbaB/EbfC family DNA-binding protein</fullName>
    </recommendedName>
</protein>
<proteinExistence type="predicted"/>
<comment type="caution">
    <text evidence="1">The sequence shown here is derived from an EMBL/GenBank/DDBJ whole genome shotgun (WGS) entry which is preliminary data.</text>
</comment>
<name>A0ABN2GU56_9ACTN</name>
<dbReference type="EMBL" id="BAAAQF010000007">
    <property type="protein sequence ID" value="GAA1676885.1"/>
    <property type="molecule type" value="Genomic_DNA"/>
</dbReference>
<evidence type="ECO:0000313" key="2">
    <source>
        <dbReference type="Proteomes" id="UP001499851"/>
    </source>
</evidence>
<keyword evidence="2" id="KW-1185">Reference proteome</keyword>
<gene>
    <name evidence="1" type="ORF">GCM10009830_24570</name>
</gene>
<accession>A0ABN2GU56</accession>
<evidence type="ECO:0000313" key="1">
    <source>
        <dbReference type="EMBL" id="GAA1676885.1"/>
    </source>
</evidence>
<dbReference type="Proteomes" id="UP001499851">
    <property type="component" value="Unassembled WGS sequence"/>
</dbReference>
<sequence length="95" mass="10269">MPDDPELHTGPGMRRLLDVLAQGAPAPEAPKRFDRTSPDGLVRLVLEPSGACTVDIDHFGAEAEDGIARAEAAIKALYNRANAKLTEQESPHVRR</sequence>
<organism evidence="1 2">
    <name type="scientific">Glycomyces endophyticus</name>
    <dbReference type="NCBI Taxonomy" id="480996"/>
    <lineage>
        <taxon>Bacteria</taxon>
        <taxon>Bacillati</taxon>
        <taxon>Actinomycetota</taxon>
        <taxon>Actinomycetes</taxon>
        <taxon>Glycomycetales</taxon>
        <taxon>Glycomycetaceae</taxon>
        <taxon>Glycomyces</taxon>
    </lineage>
</organism>
<dbReference type="RefSeq" id="WP_344486596.1">
    <property type="nucleotide sequence ID" value="NZ_BAAAQF010000007.1"/>
</dbReference>